<accession>A0A8K0PI81</accession>
<organism evidence="1 2">
    <name type="scientific">Elsinoe batatas</name>
    <dbReference type="NCBI Taxonomy" id="2601811"/>
    <lineage>
        <taxon>Eukaryota</taxon>
        <taxon>Fungi</taxon>
        <taxon>Dikarya</taxon>
        <taxon>Ascomycota</taxon>
        <taxon>Pezizomycotina</taxon>
        <taxon>Dothideomycetes</taxon>
        <taxon>Dothideomycetidae</taxon>
        <taxon>Myriangiales</taxon>
        <taxon>Elsinoaceae</taxon>
        <taxon>Elsinoe</taxon>
    </lineage>
</organism>
<sequence length="165" mass="18931">MSRTSTPEPWHAEPDIPMVRIKRVDSVPQSFYVESLACSTNEAGQFTAVVSVRPLEHGAFEEKGPLPAQKQGTDPEGDSYIECMTRTDNVYMRLWREGRLFLGRFPFETDETLTFGLLRVDLDGDSHRKLTFANWFTAVGRGVEERKAFVRRVLEVVTDHKEFFD</sequence>
<keyword evidence="2" id="KW-1185">Reference proteome</keyword>
<dbReference type="EMBL" id="JAESVG020000006">
    <property type="protein sequence ID" value="KAG8626369.1"/>
    <property type="molecule type" value="Genomic_DNA"/>
</dbReference>
<gene>
    <name evidence="1" type="ORF">KVT40_005314</name>
</gene>
<evidence type="ECO:0000313" key="1">
    <source>
        <dbReference type="EMBL" id="KAG8626369.1"/>
    </source>
</evidence>
<dbReference type="Proteomes" id="UP000809789">
    <property type="component" value="Unassembled WGS sequence"/>
</dbReference>
<name>A0A8K0PI81_9PEZI</name>
<evidence type="ECO:0000313" key="2">
    <source>
        <dbReference type="Proteomes" id="UP000809789"/>
    </source>
</evidence>
<protein>
    <submittedName>
        <fullName evidence="1">Uncharacterized protein</fullName>
    </submittedName>
</protein>
<dbReference type="AlphaFoldDB" id="A0A8K0PI81"/>
<reference evidence="1" key="1">
    <citation type="submission" date="2021-07" db="EMBL/GenBank/DDBJ databases">
        <title>Elsinoe batatas strain:CRI-CJ2 Genome sequencing and assembly.</title>
        <authorList>
            <person name="Huang L."/>
        </authorList>
    </citation>
    <scope>NUCLEOTIDE SEQUENCE</scope>
    <source>
        <strain evidence="1">CRI-CJ2</strain>
    </source>
</reference>
<comment type="caution">
    <text evidence="1">The sequence shown here is derived from an EMBL/GenBank/DDBJ whole genome shotgun (WGS) entry which is preliminary data.</text>
</comment>
<proteinExistence type="predicted"/>
<dbReference type="OrthoDB" id="10524701at2759"/>